<dbReference type="PANTHER" id="PTHR40112">
    <property type="entry name" value="H2HPP ISOMERASE"/>
    <property type="match status" value="1"/>
</dbReference>
<dbReference type="EMBL" id="BMES01000002">
    <property type="protein sequence ID" value="GGH27951.1"/>
    <property type="molecule type" value="Genomic_DNA"/>
</dbReference>
<evidence type="ECO:0000313" key="2">
    <source>
        <dbReference type="EMBL" id="GGH27951.1"/>
    </source>
</evidence>
<evidence type="ECO:0000313" key="3">
    <source>
        <dbReference type="Proteomes" id="UP000603912"/>
    </source>
</evidence>
<evidence type="ECO:0000259" key="1">
    <source>
        <dbReference type="Pfam" id="PF07883"/>
    </source>
</evidence>
<dbReference type="InterPro" id="IPR014710">
    <property type="entry name" value="RmlC-like_jellyroll"/>
</dbReference>
<dbReference type="Proteomes" id="UP000603912">
    <property type="component" value="Unassembled WGS sequence"/>
</dbReference>
<gene>
    <name evidence="2" type="ORF">GCM10007036_36850</name>
</gene>
<organism evidence="2 3">
    <name type="scientific">Alsobacter metallidurans</name>
    <dbReference type="NCBI Taxonomy" id="340221"/>
    <lineage>
        <taxon>Bacteria</taxon>
        <taxon>Pseudomonadati</taxon>
        <taxon>Pseudomonadota</taxon>
        <taxon>Alphaproteobacteria</taxon>
        <taxon>Hyphomicrobiales</taxon>
        <taxon>Alsobacteraceae</taxon>
        <taxon>Alsobacter</taxon>
    </lineage>
</organism>
<accession>A0A917I8Y2</accession>
<proteinExistence type="predicted"/>
<sequence length="110" mass="12095">MSIPTINWNDIPWTPVRPGVERKGFTGDGATVALHRLQPGHEPKPHSHPNEQIAYILAGRIRFVVGGEEHILGPGQLLVVPPNVEHWGEVIGDEAVLNLDVFTPARPEYA</sequence>
<dbReference type="InterPro" id="IPR013096">
    <property type="entry name" value="Cupin_2"/>
</dbReference>
<dbReference type="InterPro" id="IPR011051">
    <property type="entry name" value="RmlC_Cupin_sf"/>
</dbReference>
<protein>
    <submittedName>
        <fullName evidence="2">Cupin</fullName>
    </submittedName>
</protein>
<reference evidence="2" key="1">
    <citation type="journal article" date="2014" name="Int. J. Syst. Evol. Microbiol.">
        <title>Complete genome sequence of Corynebacterium casei LMG S-19264T (=DSM 44701T), isolated from a smear-ripened cheese.</title>
        <authorList>
            <consortium name="US DOE Joint Genome Institute (JGI-PGF)"/>
            <person name="Walter F."/>
            <person name="Albersmeier A."/>
            <person name="Kalinowski J."/>
            <person name="Ruckert C."/>
        </authorList>
    </citation>
    <scope>NUCLEOTIDE SEQUENCE</scope>
    <source>
        <strain evidence="2">CGMCC 1.12214</strain>
    </source>
</reference>
<name>A0A917I8Y2_9HYPH</name>
<dbReference type="Pfam" id="PF07883">
    <property type="entry name" value="Cupin_2"/>
    <property type="match status" value="1"/>
</dbReference>
<dbReference type="Gene3D" id="2.60.120.10">
    <property type="entry name" value="Jelly Rolls"/>
    <property type="match status" value="1"/>
</dbReference>
<dbReference type="InterPro" id="IPR052535">
    <property type="entry name" value="Bacilysin_H2HPP_isomerase"/>
</dbReference>
<dbReference type="RefSeq" id="WP_188519146.1">
    <property type="nucleotide sequence ID" value="NZ_BMES01000002.1"/>
</dbReference>
<comment type="caution">
    <text evidence="2">The sequence shown here is derived from an EMBL/GenBank/DDBJ whole genome shotgun (WGS) entry which is preliminary data.</text>
</comment>
<reference evidence="2" key="2">
    <citation type="submission" date="2020-09" db="EMBL/GenBank/DDBJ databases">
        <authorList>
            <person name="Sun Q."/>
            <person name="Zhou Y."/>
        </authorList>
    </citation>
    <scope>NUCLEOTIDE SEQUENCE</scope>
    <source>
        <strain evidence="2">CGMCC 1.12214</strain>
    </source>
</reference>
<dbReference type="CDD" id="cd02238">
    <property type="entry name" value="cupin_KdgF"/>
    <property type="match status" value="1"/>
</dbReference>
<dbReference type="AlphaFoldDB" id="A0A917I8Y2"/>
<dbReference type="SUPFAM" id="SSF51182">
    <property type="entry name" value="RmlC-like cupins"/>
    <property type="match status" value="1"/>
</dbReference>
<keyword evidence="3" id="KW-1185">Reference proteome</keyword>
<dbReference type="PANTHER" id="PTHR40112:SF1">
    <property type="entry name" value="H2HPP ISOMERASE"/>
    <property type="match status" value="1"/>
</dbReference>
<feature type="domain" description="Cupin type-2" evidence="1">
    <location>
        <begin position="34"/>
        <end position="102"/>
    </location>
</feature>